<comment type="caution">
    <text evidence="2">The sequence shown here is derived from an EMBL/GenBank/DDBJ whole genome shotgun (WGS) entry which is preliminary data.</text>
</comment>
<reference evidence="2 3" key="1">
    <citation type="submission" date="2015-07" db="EMBL/GenBank/DDBJ databases">
        <authorList>
            <person name="Ju K.-S."/>
            <person name="Doroghazi J.R."/>
            <person name="Metcalf W.W."/>
        </authorList>
    </citation>
    <scope>NUCLEOTIDE SEQUENCE [LARGE SCALE GENOMIC DNA]</scope>
    <source>
        <strain evidence="2 3">NRRL B-3589</strain>
    </source>
</reference>
<dbReference type="Proteomes" id="UP000037020">
    <property type="component" value="Unassembled WGS sequence"/>
</dbReference>
<feature type="non-terminal residue" evidence="2">
    <location>
        <position position="151"/>
    </location>
</feature>
<accession>A0ABR5JD98</accession>
<proteinExistence type="predicted"/>
<sequence length="151" mass="15797">MVRGGSRRTTLDAGVAAAEFDDEPAAQALPLYRRGEHRVRGVGPRSLHGKAPRAPARVPARVDEFDADHEPSASYVADPLVLLAQPPQPGRHPLAEQGGALGESVLAHVLQGRRAGRHGELVAAEGSGVGAGRPGVQFLAVDDDRERQAAA</sequence>
<feature type="region of interest" description="Disordered" evidence="1">
    <location>
        <begin position="36"/>
        <end position="58"/>
    </location>
</feature>
<dbReference type="EMBL" id="LGUT01000272">
    <property type="protein sequence ID" value="KOG91414.1"/>
    <property type="molecule type" value="Genomic_DNA"/>
</dbReference>
<evidence type="ECO:0000313" key="3">
    <source>
        <dbReference type="Proteomes" id="UP000037020"/>
    </source>
</evidence>
<evidence type="ECO:0000256" key="1">
    <source>
        <dbReference type="SAM" id="MobiDB-lite"/>
    </source>
</evidence>
<keyword evidence="3" id="KW-1185">Reference proteome</keyword>
<gene>
    <name evidence="2" type="ORF">ADK38_03325</name>
</gene>
<organism evidence="2 3">
    <name type="scientific">Streptomyces varsoviensis</name>
    <dbReference type="NCBI Taxonomy" id="67373"/>
    <lineage>
        <taxon>Bacteria</taxon>
        <taxon>Bacillati</taxon>
        <taxon>Actinomycetota</taxon>
        <taxon>Actinomycetes</taxon>
        <taxon>Kitasatosporales</taxon>
        <taxon>Streptomycetaceae</taxon>
        <taxon>Streptomyces</taxon>
    </lineage>
</organism>
<name>A0ABR5JD98_9ACTN</name>
<evidence type="ECO:0000313" key="2">
    <source>
        <dbReference type="EMBL" id="KOG91414.1"/>
    </source>
</evidence>
<feature type="compositionally biased region" description="Basic and acidic residues" evidence="1">
    <location>
        <begin position="142"/>
        <end position="151"/>
    </location>
</feature>
<feature type="region of interest" description="Disordered" evidence="1">
    <location>
        <begin position="125"/>
        <end position="151"/>
    </location>
</feature>
<protein>
    <submittedName>
        <fullName evidence="2">Uncharacterized protein</fullName>
    </submittedName>
</protein>